<comment type="caution">
    <text evidence="1">The sequence shown here is derived from an EMBL/GenBank/DDBJ whole genome shotgun (WGS) entry which is preliminary data.</text>
</comment>
<proteinExistence type="predicted"/>
<evidence type="ECO:0000313" key="2">
    <source>
        <dbReference type="Proteomes" id="UP000675882"/>
    </source>
</evidence>
<dbReference type="EMBL" id="CAJNBL010000018">
    <property type="protein sequence ID" value="CAE6715303.1"/>
    <property type="molecule type" value="Genomic_DNA"/>
</dbReference>
<dbReference type="RefSeq" id="WP_320412104.1">
    <property type="nucleotide sequence ID" value="NZ_CAJNBL010000018.1"/>
</dbReference>
<name>A0A916F9N8_9PROT</name>
<accession>A0A916F9N8</accession>
<evidence type="ECO:0000313" key="1">
    <source>
        <dbReference type="EMBL" id="CAE6715303.1"/>
    </source>
</evidence>
<dbReference type="InterPro" id="IPR009241">
    <property type="entry name" value="HigB-like"/>
</dbReference>
<protein>
    <recommendedName>
        <fullName evidence="3">Phage-related protein</fullName>
    </recommendedName>
</protein>
<dbReference type="Proteomes" id="UP000675882">
    <property type="component" value="Unassembled WGS sequence"/>
</dbReference>
<keyword evidence="2" id="KW-1185">Reference proteome</keyword>
<evidence type="ECO:0008006" key="3">
    <source>
        <dbReference type="Google" id="ProtNLM"/>
    </source>
</evidence>
<reference evidence="1" key="1">
    <citation type="submission" date="2021-02" db="EMBL/GenBank/DDBJ databases">
        <authorList>
            <person name="Han P."/>
        </authorList>
    </citation>
    <scope>NUCLEOTIDE SEQUENCE</scope>
    <source>
        <strain evidence="1">Candidatus Nitrotoga sp. ZN8</strain>
    </source>
</reference>
<gene>
    <name evidence="1" type="ORF">NTGZN8_250023</name>
</gene>
<organism evidence="1 2">
    <name type="scientific">Candidatus Nitrotoga fabula</name>
    <dbReference type="NCBI Taxonomy" id="2182327"/>
    <lineage>
        <taxon>Bacteria</taxon>
        <taxon>Pseudomonadati</taxon>
        <taxon>Pseudomonadota</taxon>
        <taxon>Betaproteobacteria</taxon>
        <taxon>Nitrosomonadales</taxon>
        <taxon>Gallionellaceae</taxon>
        <taxon>Candidatus Nitrotoga</taxon>
    </lineage>
</organism>
<sequence length="158" mass="17524">MLETSAIVLGSGFIRCAKESRSWVGVLVLNGYNLQMSDRLKPLLWVGSSKKDLLVMPADVVDTFGFALYQAQAGKKHEQAKPLKGFGGASVLEMVEDHMGDTYRAVYTVKIANSVYVLHCFHKKSKQGIETPKQDMELIRERLKAAQAHAKGAQNDRD</sequence>
<dbReference type="Pfam" id="PF05973">
    <property type="entry name" value="Gp49"/>
    <property type="match status" value="1"/>
</dbReference>
<dbReference type="AlphaFoldDB" id="A0A916F9N8"/>